<gene>
    <name evidence="2" type="primary">panT</name>
    <name evidence="2" type="ORF">CLVI_18440</name>
</gene>
<keyword evidence="1" id="KW-0812">Transmembrane</keyword>
<proteinExistence type="predicted"/>
<organism evidence="2 3">
    <name type="scientific">Clostridium vincentii</name>
    <dbReference type="NCBI Taxonomy" id="52704"/>
    <lineage>
        <taxon>Bacteria</taxon>
        <taxon>Bacillati</taxon>
        <taxon>Bacillota</taxon>
        <taxon>Clostridia</taxon>
        <taxon>Eubacteriales</taxon>
        <taxon>Clostridiaceae</taxon>
        <taxon>Clostridium</taxon>
    </lineage>
</organism>
<evidence type="ECO:0000313" key="2">
    <source>
        <dbReference type="EMBL" id="PRR82338.1"/>
    </source>
</evidence>
<dbReference type="InterPro" id="IPR024529">
    <property type="entry name" value="ECF_trnsprt_substrate-spec"/>
</dbReference>
<dbReference type="Pfam" id="PF12822">
    <property type="entry name" value="ECF_trnsprt"/>
    <property type="match status" value="1"/>
</dbReference>
<dbReference type="RefSeq" id="WP_106059819.1">
    <property type="nucleotide sequence ID" value="NZ_PVXQ01000017.1"/>
</dbReference>
<accession>A0A2T0BEQ0</accession>
<feature type="transmembrane region" description="Helical" evidence="1">
    <location>
        <begin position="50"/>
        <end position="75"/>
    </location>
</feature>
<dbReference type="EMBL" id="PVXQ01000017">
    <property type="protein sequence ID" value="PRR82338.1"/>
    <property type="molecule type" value="Genomic_DNA"/>
</dbReference>
<sequence>MLKNHNKQIFGVRQLTTIGMLSGISIFMGLTGLGFIPLPFMKATIMHIPVIIGAIIEGPIVGATVGLVFGLFSIYQNITAPTLLSPVFMNPIVAIIPRLLIGITSYYIYKFIKNRFNTPKIAFGFAAVVGTITNTVGVLGLTYLVFAEQYASLKDISSSSVAGILGTIALTNGVPECIISVIIIVPVVTRLTKFLKK</sequence>
<keyword evidence="3" id="KW-1185">Reference proteome</keyword>
<dbReference type="AlphaFoldDB" id="A0A2T0BEQ0"/>
<keyword evidence="1" id="KW-1133">Transmembrane helix</keyword>
<feature type="transmembrane region" description="Helical" evidence="1">
    <location>
        <begin position="20"/>
        <end position="38"/>
    </location>
</feature>
<comment type="caution">
    <text evidence="2">The sequence shown here is derived from an EMBL/GenBank/DDBJ whole genome shotgun (WGS) entry which is preliminary data.</text>
</comment>
<feature type="transmembrane region" description="Helical" evidence="1">
    <location>
        <begin position="87"/>
        <end position="109"/>
    </location>
</feature>
<dbReference type="Gene3D" id="1.10.1760.20">
    <property type="match status" value="1"/>
</dbReference>
<dbReference type="Proteomes" id="UP000239471">
    <property type="component" value="Unassembled WGS sequence"/>
</dbReference>
<feature type="transmembrane region" description="Helical" evidence="1">
    <location>
        <begin position="121"/>
        <end position="144"/>
    </location>
</feature>
<reference evidence="2 3" key="1">
    <citation type="submission" date="2018-03" db="EMBL/GenBank/DDBJ databases">
        <title>Genome sequence of Clostridium vincentii DSM 10228.</title>
        <authorList>
            <person name="Poehlein A."/>
            <person name="Daniel R."/>
        </authorList>
    </citation>
    <scope>NUCLEOTIDE SEQUENCE [LARGE SCALE GENOMIC DNA]</scope>
    <source>
        <strain evidence="2 3">DSM 10228</strain>
    </source>
</reference>
<name>A0A2T0BEQ0_9CLOT</name>
<keyword evidence="1" id="KW-0472">Membrane</keyword>
<dbReference type="GO" id="GO:0022857">
    <property type="term" value="F:transmembrane transporter activity"/>
    <property type="evidence" value="ECO:0007669"/>
    <property type="project" value="InterPro"/>
</dbReference>
<dbReference type="OrthoDB" id="9813540at2"/>
<protein>
    <submittedName>
        <fullName evidence="2">Pantothenic acid transporter PanT</fullName>
    </submittedName>
</protein>
<evidence type="ECO:0000256" key="1">
    <source>
        <dbReference type="SAM" id="Phobius"/>
    </source>
</evidence>
<evidence type="ECO:0000313" key="3">
    <source>
        <dbReference type="Proteomes" id="UP000239471"/>
    </source>
</evidence>
<feature type="transmembrane region" description="Helical" evidence="1">
    <location>
        <begin position="164"/>
        <end position="188"/>
    </location>
</feature>